<protein>
    <recommendedName>
        <fullName evidence="6">BHLH domain-containing protein</fullName>
    </recommendedName>
</protein>
<dbReference type="GO" id="GO:0046983">
    <property type="term" value="F:protein dimerization activity"/>
    <property type="evidence" value="ECO:0007669"/>
    <property type="project" value="InterPro"/>
</dbReference>
<comment type="caution">
    <text evidence="7">The sequence shown here is derived from an EMBL/GenBank/DDBJ whole genome shotgun (WGS) entry which is preliminary data.</text>
</comment>
<dbReference type="GO" id="GO:0003700">
    <property type="term" value="F:DNA-binding transcription factor activity"/>
    <property type="evidence" value="ECO:0007669"/>
    <property type="project" value="TreeGrafter"/>
</dbReference>
<dbReference type="Pfam" id="PF00010">
    <property type="entry name" value="HLH"/>
    <property type="match status" value="1"/>
</dbReference>
<keyword evidence="2" id="KW-0805">Transcription regulation</keyword>
<organism evidence="7 8">
    <name type="scientific">Clitoria ternatea</name>
    <name type="common">Butterfly pea</name>
    <dbReference type="NCBI Taxonomy" id="43366"/>
    <lineage>
        <taxon>Eukaryota</taxon>
        <taxon>Viridiplantae</taxon>
        <taxon>Streptophyta</taxon>
        <taxon>Embryophyta</taxon>
        <taxon>Tracheophyta</taxon>
        <taxon>Spermatophyta</taxon>
        <taxon>Magnoliopsida</taxon>
        <taxon>eudicotyledons</taxon>
        <taxon>Gunneridae</taxon>
        <taxon>Pentapetalae</taxon>
        <taxon>rosids</taxon>
        <taxon>fabids</taxon>
        <taxon>Fabales</taxon>
        <taxon>Fabaceae</taxon>
        <taxon>Papilionoideae</taxon>
        <taxon>50 kb inversion clade</taxon>
        <taxon>NPAAA clade</taxon>
        <taxon>indigoferoid/millettioid clade</taxon>
        <taxon>Phaseoleae</taxon>
        <taxon>Clitoria</taxon>
    </lineage>
</organism>
<dbReference type="AlphaFoldDB" id="A0AAN9I6A1"/>
<feature type="region of interest" description="Disordered" evidence="5">
    <location>
        <begin position="37"/>
        <end position="56"/>
    </location>
</feature>
<dbReference type="Gene3D" id="4.10.280.10">
    <property type="entry name" value="Helix-loop-helix DNA-binding domain"/>
    <property type="match status" value="1"/>
</dbReference>
<evidence type="ECO:0000256" key="5">
    <source>
        <dbReference type="SAM" id="MobiDB-lite"/>
    </source>
</evidence>
<accession>A0AAN9I6A1</accession>
<keyword evidence="8" id="KW-1185">Reference proteome</keyword>
<gene>
    <name evidence="7" type="ORF">RJT34_32826</name>
</gene>
<dbReference type="SUPFAM" id="SSF47459">
    <property type="entry name" value="HLH, helix-loop-helix DNA-binding domain"/>
    <property type="match status" value="1"/>
</dbReference>
<feature type="compositionally biased region" description="Low complexity" evidence="5">
    <location>
        <begin position="38"/>
        <end position="48"/>
    </location>
</feature>
<evidence type="ECO:0000259" key="6">
    <source>
        <dbReference type="PROSITE" id="PS50888"/>
    </source>
</evidence>
<evidence type="ECO:0000256" key="2">
    <source>
        <dbReference type="ARBA" id="ARBA00023015"/>
    </source>
</evidence>
<dbReference type="GO" id="GO:0043565">
    <property type="term" value="F:sequence-specific DNA binding"/>
    <property type="evidence" value="ECO:0007669"/>
    <property type="project" value="TreeGrafter"/>
</dbReference>
<proteinExistence type="predicted"/>
<evidence type="ECO:0000256" key="4">
    <source>
        <dbReference type="ARBA" id="ARBA00023242"/>
    </source>
</evidence>
<dbReference type="SMART" id="SM00353">
    <property type="entry name" value="HLH"/>
    <property type="match status" value="1"/>
</dbReference>
<dbReference type="Proteomes" id="UP001359559">
    <property type="component" value="Unassembled WGS sequence"/>
</dbReference>
<comment type="subcellular location">
    <subcellularLocation>
        <location evidence="1">Nucleus</location>
    </subcellularLocation>
</comment>
<dbReference type="EMBL" id="JAYKXN010000008">
    <property type="protein sequence ID" value="KAK7265210.1"/>
    <property type="molecule type" value="Genomic_DNA"/>
</dbReference>
<dbReference type="PROSITE" id="PS50888">
    <property type="entry name" value="BHLH"/>
    <property type="match status" value="1"/>
</dbReference>
<dbReference type="InterPro" id="IPR036638">
    <property type="entry name" value="HLH_DNA-bd_sf"/>
</dbReference>
<dbReference type="PANTHER" id="PTHR31945:SF26">
    <property type="entry name" value="TRANSCRIPTION FACTOR BHLH35"/>
    <property type="match status" value="1"/>
</dbReference>
<evidence type="ECO:0000256" key="3">
    <source>
        <dbReference type="ARBA" id="ARBA00023163"/>
    </source>
</evidence>
<evidence type="ECO:0000313" key="7">
    <source>
        <dbReference type="EMBL" id="KAK7265210.1"/>
    </source>
</evidence>
<sequence length="153" mass="17302">MFLGSSSHSSASECVSDITYATSLTWAMDEGLPRYYDSSSPDGSMASSNKNNILSERNRRKKLNQTLCALRSVVPNITKMDKASIIKDAIAYIQHLHDQEKRIQAEILDLQSGELQDPIYDFEQDLPVLLRPQMRRTHSTYSPLEIIEVLPTI</sequence>
<name>A0AAN9I6A1_CLITE</name>
<feature type="domain" description="BHLH" evidence="6">
    <location>
        <begin position="47"/>
        <end position="96"/>
    </location>
</feature>
<dbReference type="PANTHER" id="PTHR31945">
    <property type="entry name" value="TRANSCRIPTION FACTOR SCREAM2-RELATED"/>
    <property type="match status" value="1"/>
</dbReference>
<keyword evidence="4" id="KW-0539">Nucleus</keyword>
<keyword evidence="3" id="KW-0804">Transcription</keyword>
<dbReference type="GO" id="GO:0005634">
    <property type="term" value="C:nucleus"/>
    <property type="evidence" value="ECO:0007669"/>
    <property type="project" value="UniProtKB-SubCell"/>
</dbReference>
<dbReference type="InterPro" id="IPR011598">
    <property type="entry name" value="bHLH_dom"/>
</dbReference>
<evidence type="ECO:0000256" key="1">
    <source>
        <dbReference type="ARBA" id="ARBA00004123"/>
    </source>
</evidence>
<dbReference type="InterPro" id="IPR051358">
    <property type="entry name" value="TF_AMS/ICE1/BHLH6-like"/>
</dbReference>
<reference evidence="7 8" key="1">
    <citation type="submission" date="2024-01" db="EMBL/GenBank/DDBJ databases">
        <title>The genomes of 5 underutilized Papilionoideae crops provide insights into root nodulation and disease resistance.</title>
        <authorList>
            <person name="Yuan L."/>
        </authorList>
    </citation>
    <scope>NUCLEOTIDE SEQUENCE [LARGE SCALE GENOMIC DNA]</scope>
    <source>
        <strain evidence="7">LY-2023</strain>
        <tissue evidence="7">Leaf</tissue>
    </source>
</reference>
<evidence type="ECO:0000313" key="8">
    <source>
        <dbReference type="Proteomes" id="UP001359559"/>
    </source>
</evidence>